<dbReference type="PANTHER" id="PTHR38776:SF1">
    <property type="entry name" value="MLTA-INTERACTING PROTEIN-RELATED"/>
    <property type="match status" value="1"/>
</dbReference>
<protein>
    <recommendedName>
        <fullName evidence="9">MipA/OmpV family protein</fullName>
    </recommendedName>
</protein>
<comment type="similarity">
    <text evidence="2">Belongs to the MipA/OmpV family.</text>
</comment>
<evidence type="ECO:0008006" key="9">
    <source>
        <dbReference type="Google" id="ProtNLM"/>
    </source>
</evidence>
<evidence type="ECO:0000256" key="1">
    <source>
        <dbReference type="ARBA" id="ARBA00004442"/>
    </source>
</evidence>
<evidence type="ECO:0000313" key="7">
    <source>
        <dbReference type="EMBL" id="GGC71705.1"/>
    </source>
</evidence>
<evidence type="ECO:0000256" key="5">
    <source>
        <dbReference type="ARBA" id="ARBA00023237"/>
    </source>
</evidence>
<dbReference type="GO" id="GO:0009279">
    <property type="term" value="C:cell outer membrane"/>
    <property type="evidence" value="ECO:0007669"/>
    <property type="project" value="UniProtKB-SubCell"/>
</dbReference>
<evidence type="ECO:0000313" key="8">
    <source>
        <dbReference type="Proteomes" id="UP000637002"/>
    </source>
</evidence>
<evidence type="ECO:0000256" key="4">
    <source>
        <dbReference type="ARBA" id="ARBA00023136"/>
    </source>
</evidence>
<feature type="signal peptide" evidence="6">
    <location>
        <begin position="1"/>
        <end position="40"/>
    </location>
</feature>
<gene>
    <name evidence="7" type="ORF">GCM10010994_32710</name>
</gene>
<keyword evidence="4" id="KW-0472">Membrane</keyword>
<reference evidence="7" key="2">
    <citation type="submission" date="2020-09" db="EMBL/GenBank/DDBJ databases">
        <authorList>
            <person name="Sun Q."/>
            <person name="Zhou Y."/>
        </authorList>
    </citation>
    <scope>NUCLEOTIDE SEQUENCE</scope>
    <source>
        <strain evidence="7">CGMCC 1.12919</strain>
    </source>
</reference>
<evidence type="ECO:0000256" key="2">
    <source>
        <dbReference type="ARBA" id="ARBA00005722"/>
    </source>
</evidence>
<sequence length="297" mass="31960">MLTTLHSKRTKDPVSHQRTLVALLVSAAIPAIAAASPAAAADATDRSAIVFDSTPVGADEWIVTLKGTIAVGPSWTGSDRYSVFGYPSLSYRRPGEVRRFTSPDDSASLALFDTSWLRAGVVAGYEGGRYSGSQRKLFGIHDAGWSVQPGFFVDIWPTQFLRARFEGRYAVGNVHGLVGTVGLDFVLPYERFTFAIGPRLDWGGKSYMQDTFGVRPQDAALNSFVTPYKASGGVTSLGVVGSASYTWSDAWTTTVFGGYSRLVSSAADSPIVRNIGSRDQFTAGFSAAYSFNMKALW</sequence>
<name>A0A916UGH4_9HYPH</name>
<comment type="caution">
    <text evidence="7">The sequence shown here is derived from an EMBL/GenBank/DDBJ whole genome shotgun (WGS) entry which is preliminary data.</text>
</comment>
<dbReference type="PANTHER" id="PTHR38776">
    <property type="entry name" value="MLTA-INTERACTING PROTEIN-RELATED"/>
    <property type="match status" value="1"/>
</dbReference>
<keyword evidence="8" id="KW-1185">Reference proteome</keyword>
<dbReference type="EMBL" id="BMGG01000005">
    <property type="protein sequence ID" value="GGC71705.1"/>
    <property type="molecule type" value="Genomic_DNA"/>
</dbReference>
<dbReference type="Proteomes" id="UP000637002">
    <property type="component" value="Unassembled WGS sequence"/>
</dbReference>
<accession>A0A916UGH4</accession>
<comment type="subcellular location">
    <subcellularLocation>
        <location evidence="1">Cell outer membrane</location>
    </subcellularLocation>
</comment>
<evidence type="ECO:0000256" key="6">
    <source>
        <dbReference type="SAM" id="SignalP"/>
    </source>
</evidence>
<reference evidence="7" key="1">
    <citation type="journal article" date="2014" name="Int. J. Syst. Evol. Microbiol.">
        <title>Complete genome sequence of Corynebacterium casei LMG S-19264T (=DSM 44701T), isolated from a smear-ripened cheese.</title>
        <authorList>
            <consortium name="US DOE Joint Genome Institute (JGI-PGF)"/>
            <person name="Walter F."/>
            <person name="Albersmeier A."/>
            <person name="Kalinowski J."/>
            <person name="Ruckert C."/>
        </authorList>
    </citation>
    <scope>NUCLEOTIDE SEQUENCE</scope>
    <source>
        <strain evidence="7">CGMCC 1.12919</strain>
    </source>
</reference>
<dbReference type="InterPro" id="IPR010583">
    <property type="entry name" value="MipA"/>
</dbReference>
<evidence type="ECO:0000256" key="3">
    <source>
        <dbReference type="ARBA" id="ARBA00022729"/>
    </source>
</evidence>
<feature type="chain" id="PRO_5037871344" description="MipA/OmpV family protein" evidence="6">
    <location>
        <begin position="41"/>
        <end position="297"/>
    </location>
</feature>
<dbReference type="AlphaFoldDB" id="A0A916UGH4"/>
<keyword evidence="3 6" id="KW-0732">Signal</keyword>
<proteinExistence type="inferred from homology"/>
<dbReference type="Pfam" id="PF06629">
    <property type="entry name" value="MipA"/>
    <property type="match status" value="1"/>
</dbReference>
<organism evidence="7 8">
    <name type="scientific">Chelatococcus reniformis</name>
    <dbReference type="NCBI Taxonomy" id="1494448"/>
    <lineage>
        <taxon>Bacteria</taxon>
        <taxon>Pseudomonadati</taxon>
        <taxon>Pseudomonadota</taxon>
        <taxon>Alphaproteobacteria</taxon>
        <taxon>Hyphomicrobiales</taxon>
        <taxon>Chelatococcaceae</taxon>
        <taxon>Chelatococcus</taxon>
    </lineage>
</organism>
<keyword evidence="5" id="KW-0998">Cell outer membrane</keyword>